<sequence length="88" mass="9979">MFKLFAVAVMVVLSGCASANNYEEMYQRSYVVDCRGYICVDQETGEVTMLDKKGPPRNGSVINFTHPYSLDEIKAATPYILKRYRGEE</sequence>
<keyword evidence="2" id="KW-1185">Reference proteome</keyword>
<organism evidence="1 2">
    <name type="scientific">Pseudomonas phage Noxifer</name>
    <dbReference type="NCBI Taxonomy" id="2006684"/>
    <lineage>
        <taxon>Viruses</taxon>
        <taxon>Duplodnaviria</taxon>
        <taxon>Heunggongvirae</taxon>
        <taxon>Uroviricota</taxon>
        <taxon>Caudoviricetes</taxon>
        <taxon>Chimalliviridae</taxon>
        <taxon>Noxifervirus</taxon>
        <taxon>Noxifervirus noxifer</taxon>
    </lineage>
</organism>
<dbReference type="PROSITE" id="PS51257">
    <property type="entry name" value="PROKAR_LIPOPROTEIN"/>
    <property type="match status" value="1"/>
</dbReference>
<dbReference type="Proteomes" id="UP000224829">
    <property type="component" value="Segment"/>
</dbReference>
<protein>
    <recommendedName>
        <fullName evidence="3">Lipoprotein</fullName>
    </recommendedName>
</protein>
<name>A0A1Y0SXE1_9CAUD</name>
<dbReference type="EMBL" id="MF063068">
    <property type="protein sequence ID" value="ARV77195.1"/>
    <property type="molecule type" value="Genomic_DNA"/>
</dbReference>
<proteinExistence type="predicted"/>
<accession>A0A1Y0SXE1</accession>
<reference evidence="1 2" key="1">
    <citation type="submission" date="2017-05" db="EMBL/GenBank/DDBJ databases">
        <authorList>
            <person name="Song R."/>
            <person name="Chenine A.L."/>
            <person name="Ruprecht R.M."/>
        </authorList>
    </citation>
    <scope>NUCLEOTIDE SEQUENCE [LARGE SCALE GENOMIC DNA]</scope>
</reference>
<evidence type="ECO:0000313" key="2">
    <source>
        <dbReference type="Proteomes" id="UP000224829"/>
    </source>
</evidence>
<evidence type="ECO:0008006" key="3">
    <source>
        <dbReference type="Google" id="ProtNLM"/>
    </source>
</evidence>
<evidence type="ECO:0000313" key="1">
    <source>
        <dbReference type="EMBL" id="ARV77195.1"/>
    </source>
</evidence>
<gene>
    <name evidence="1" type="ORF">NOXIFER_24</name>
</gene>